<dbReference type="PROSITE" id="PS51257">
    <property type="entry name" value="PROKAR_LIPOPROTEIN"/>
    <property type="match status" value="1"/>
</dbReference>
<dbReference type="SUPFAM" id="SSF53850">
    <property type="entry name" value="Periplasmic binding protein-like II"/>
    <property type="match status" value="1"/>
</dbReference>
<dbReference type="InterPro" id="IPR050490">
    <property type="entry name" value="Bact_solute-bd_prot1"/>
</dbReference>
<comment type="caution">
    <text evidence="6">The sequence shown here is derived from an EMBL/GenBank/DDBJ whole genome shotgun (WGS) entry which is preliminary data.</text>
</comment>
<evidence type="ECO:0000256" key="4">
    <source>
        <dbReference type="ARBA" id="ARBA00022729"/>
    </source>
</evidence>
<evidence type="ECO:0000313" key="6">
    <source>
        <dbReference type="EMBL" id="GGI00649.1"/>
    </source>
</evidence>
<organism evidence="6 7">
    <name type="scientific">Arthrobacter liuii</name>
    <dbReference type="NCBI Taxonomy" id="1476996"/>
    <lineage>
        <taxon>Bacteria</taxon>
        <taxon>Bacillati</taxon>
        <taxon>Actinomycetota</taxon>
        <taxon>Actinomycetes</taxon>
        <taxon>Micrococcales</taxon>
        <taxon>Micrococcaceae</taxon>
        <taxon>Arthrobacter</taxon>
    </lineage>
</organism>
<dbReference type="RefSeq" id="WP_188573123.1">
    <property type="nucleotide sequence ID" value="NZ_BMFW01000028.1"/>
</dbReference>
<dbReference type="EMBL" id="BMFW01000028">
    <property type="protein sequence ID" value="GGI00649.1"/>
    <property type="molecule type" value="Genomic_DNA"/>
</dbReference>
<reference evidence="7" key="1">
    <citation type="journal article" date="2019" name="Int. J. Syst. Evol. Microbiol.">
        <title>The Global Catalogue of Microorganisms (GCM) 10K type strain sequencing project: providing services to taxonomists for standard genome sequencing and annotation.</title>
        <authorList>
            <consortium name="The Broad Institute Genomics Platform"/>
            <consortium name="The Broad Institute Genome Sequencing Center for Infectious Disease"/>
            <person name="Wu L."/>
            <person name="Ma J."/>
        </authorList>
    </citation>
    <scope>NUCLEOTIDE SEQUENCE [LARGE SCALE GENOMIC DNA]</scope>
    <source>
        <strain evidence="7">CGMCC 1.12778</strain>
    </source>
</reference>
<gene>
    <name evidence="6" type="ORF">GCM10007170_38280</name>
</gene>
<feature type="signal peptide" evidence="5">
    <location>
        <begin position="1"/>
        <end position="33"/>
    </location>
</feature>
<dbReference type="PANTHER" id="PTHR43649:SF31">
    <property type="entry name" value="SN-GLYCEROL-3-PHOSPHATE-BINDING PERIPLASMIC PROTEIN UGPB"/>
    <property type="match status" value="1"/>
</dbReference>
<proteinExistence type="inferred from homology"/>
<protein>
    <submittedName>
        <fullName evidence="6">ABC transporter substrate-binding protein</fullName>
    </submittedName>
</protein>
<comment type="subcellular location">
    <subcellularLocation>
        <location evidence="1">Cell envelope</location>
    </subcellularLocation>
</comment>
<keyword evidence="4 5" id="KW-0732">Signal</keyword>
<evidence type="ECO:0000256" key="1">
    <source>
        <dbReference type="ARBA" id="ARBA00004196"/>
    </source>
</evidence>
<keyword evidence="7" id="KW-1185">Reference proteome</keyword>
<sequence>MTQNTKPLCTGGRGRLLATSIFVAAGLTLSACGANTSAGTGTDSTVPADTGAPATVTFMEAMSSGAQKTALAKMTKDFMDKNPNIKVELQDQPDYGTLQTKINAQTAAGTPPSIAQVYGSWADEFATSEVIVPLDDYAAKSDQYQSFFAGIKKDMKLADGKTWMWPFNKSVVVQYYNPAMVPAAPKTWDEFAATAKTASTGNTVALSIDPGSSSGPAGGTALFEILAESMGEPVFAADGTPQFTKDGAAKAMDYLVRMKKEGSLVLGTNYPGQAALGGGTGAFDVSTVASYPFNLKAVGDKFKLGVAALPSGPKGPANQLAGTNIALFAKSSDAEKAAAWKYMQFLTSPEEMAYWSATTGYLPVSKDAMDQPAFKDYAAKTPFVTDATNQLDAATPLPPKSWVNKASGALAQAIQAAVNGSSSSQDALAAAQDSAMKAMKGSQ</sequence>
<dbReference type="Proteomes" id="UP000643279">
    <property type="component" value="Unassembled WGS sequence"/>
</dbReference>
<evidence type="ECO:0000256" key="2">
    <source>
        <dbReference type="ARBA" id="ARBA00008520"/>
    </source>
</evidence>
<keyword evidence="3" id="KW-0813">Transport</keyword>
<dbReference type="Pfam" id="PF13416">
    <property type="entry name" value="SBP_bac_8"/>
    <property type="match status" value="1"/>
</dbReference>
<evidence type="ECO:0000313" key="7">
    <source>
        <dbReference type="Proteomes" id="UP000643279"/>
    </source>
</evidence>
<dbReference type="InterPro" id="IPR006059">
    <property type="entry name" value="SBP"/>
</dbReference>
<name>A0ABQ2AX31_9MICC</name>
<accession>A0ABQ2AX31</accession>
<dbReference type="PANTHER" id="PTHR43649">
    <property type="entry name" value="ARABINOSE-BINDING PROTEIN-RELATED"/>
    <property type="match status" value="1"/>
</dbReference>
<evidence type="ECO:0000256" key="3">
    <source>
        <dbReference type="ARBA" id="ARBA00022448"/>
    </source>
</evidence>
<comment type="similarity">
    <text evidence="2">Belongs to the bacterial solute-binding protein 1 family.</text>
</comment>
<dbReference type="CDD" id="cd14748">
    <property type="entry name" value="PBP2_UgpB"/>
    <property type="match status" value="1"/>
</dbReference>
<feature type="chain" id="PRO_5046657801" evidence="5">
    <location>
        <begin position="34"/>
        <end position="443"/>
    </location>
</feature>
<dbReference type="Gene3D" id="3.40.190.10">
    <property type="entry name" value="Periplasmic binding protein-like II"/>
    <property type="match status" value="1"/>
</dbReference>
<evidence type="ECO:0000256" key="5">
    <source>
        <dbReference type="SAM" id="SignalP"/>
    </source>
</evidence>